<reference evidence="1 2" key="1">
    <citation type="submission" date="2018-09" db="EMBL/GenBank/DDBJ databases">
        <title>Genomic Encyclopedia of Archaeal and Bacterial Type Strains, Phase II (KMG-II): from individual species to whole genera.</title>
        <authorList>
            <person name="Goeker M."/>
        </authorList>
    </citation>
    <scope>NUCLEOTIDE SEQUENCE [LARGE SCALE GENOMIC DNA]</scope>
    <source>
        <strain evidence="1 2">DSM 27148</strain>
    </source>
</reference>
<gene>
    <name evidence="1" type="ORF">BC643_2896</name>
</gene>
<evidence type="ECO:0000313" key="1">
    <source>
        <dbReference type="EMBL" id="RKD92522.1"/>
    </source>
</evidence>
<comment type="caution">
    <text evidence="1">The sequence shown here is derived from an EMBL/GenBank/DDBJ whole genome shotgun (WGS) entry which is preliminary data.</text>
</comment>
<dbReference type="RefSeq" id="WP_394340509.1">
    <property type="nucleotide sequence ID" value="NZ_RAPN01000001.1"/>
</dbReference>
<organism evidence="1 2">
    <name type="scientific">Mangrovibacterium diazotrophicum</name>
    <dbReference type="NCBI Taxonomy" id="1261403"/>
    <lineage>
        <taxon>Bacteria</taxon>
        <taxon>Pseudomonadati</taxon>
        <taxon>Bacteroidota</taxon>
        <taxon>Bacteroidia</taxon>
        <taxon>Marinilabiliales</taxon>
        <taxon>Prolixibacteraceae</taxon>
        <taxon>Mangrovibacterium</taxon>
    </lineage>
</organism>
<dbReference type="AlphaFoldDB" id="A0A419WAU0"/>
<name>A0A419WAU0_9BACT</name>
<dbReference type="EMBL" id="RAPN01000001">
    <property type="protein sequence ID" value="RKD92522.1"/>
    <property type="molecule type" value="Genomic_DNA"/>
</dbReference>
<dbReference type="Pfam" id="PF20137">
    <property type="entry name" value="BubE"/>
    <property type="match status" value="1"/>
</dbReference>
<dbReference type="InterPro" id="IPR045384">
    <property type="entry name" value="DUF6527"/>
</dbReference>
<dbReference type="Proteomes" id="UP000283387">
    <property type="component" value="Unassembled WGS sequence"/>
</dbReference>
<keyword evidence="2" id="KW-1185">Reference proteome</keyword>
<evidence type="ECO:0000313" key="2">
    <source>
        <dbReference type="Proteomes" id="UP000283387"/>
    </source>
</evidence>
<accession>A0A419WAU0</accession>
<sequence>MKKNVTFKFVKTIPDSLDSGIVYITTYYNTAVHKCMCGCGNEVVTPLSPSDWELTYNGEQISLYPSIGNWSFECQSHYWIKNNKVIWAEKWSKRQIKARRRKQSRERSSKSCTKSKPVLFWNKLISYFTF</sequence>
<protein>
    <submittedName>
        <fullName evidence="1">Uncharacterized protein</fullName>
    </submittedName>
</protein>
<proteinExistence type="predicted"/>